<keyword evidence="1" id="KW-0812">Transmembrane</keyword>
<accession>A0A1G8WK27</accession>
<evidence type="ECO:0000313" key="4">
    <source>
        <dbReference type="Proteomes" id="UP000198683"/>
    </source>
</evidence>
<reference evidence="3 4" key="1">
    <citation type="submission" date="2016-10" db="EMBL/GenBank/DDBJ databases">
        <authorList>
            <person name="de Groot N.N."/>
        </authorList>
    </citation>
    <scope>NUCLEOTIDE SEQUENCE [LARGE SCALE GENOMIC DNA]</scope>
    <source>
        <strain evidence="3 4">CGMCC 4.5681</strain>
    </source>
</reference>
<keyword evidence="4" id="KW-1185">Reference proteome</keyword>
<feature type="transmembrane region" description="Helical" evidence="1">
    <location>
        <begin position="97"/>
        <end position="126"/>
    </location>
</feature>
<dbReference type="AlphaFoldDB" id="A0A1G8WK27"/>
<name>A0A1G8WK27_9ACTN</name>
<dbReference type="EMBL" id="FNFB01000003">
    <property type="protein sequence ID" value="SDJ78654.1"/>
    <property type="molecule type" value="Genomic_DNA"/>
</dbReference>
<dbReference type="Pfam" id="PF13828">
    <property type="entry name" value="DUF4190"/>
    <property type="match status" value="1"/>
</dbReference>
<proteinExistence type="predicted"/>
<feature type="transmembrane region" description="Helical" evidence="1">
    <location>
        <begin position="50"/>
        <end position="76"/>
    </location>
</feature>
<keyword evidence="1" id="KW-0472">Membrane</keyword>
<dbReference type="STRING" id="683260.SAMN05421874_103206"/>
<dbReference type="Proteomes" id="UP000198683">
    <property type="component" value="Unassembled WGS sequence"/>
</dbReference>
<sequence>MCSPMMAQTDQLVDHDINPCETIKRGQPKAMTYPNYYGPPPQSHPNGTTILVLGILSLVICSFLGPFAWVMGTKALRQIDSSGYVFDNRGQVQAGRICGIIATVLLGLGLVFAVFAFVVAIVAGAAGY</sequence>
<gene>
    <name evidence="3" type="ORF">SAMN05421874_103206</name>
</gene>
<protein>
    <recommendedName>
        <fullName evidence="2">DUF4190 domain-containing protein</fullName>
    </recommendedName>
</protein>
<organism evidence="3 4">
    <name type="scientific">Nonomuraea maritima</name>
    <dbReference type="NCBI Taxonomy" id="683260"/>
    <lineage>
        <taxon>Bacteria</taxon>
        <taxon>Bacillati</taxon>
        <taxon>Actinomycetota</taxon>
        <taxon>Actinomycetes</taxon>
        <taxon>Streptosporangiales</taxon>
        <taxon>Streptosporangiaceae</taxon>
        <taxon>Nonomuraea</taxon>
    </lineage>
</organism>
<dbReference type="InterPro" id="IPR025241">
    <property type="entry name" value="DUF4190"/>
</dbReference>
<evidence type="ECO:0000313" key="3">
    <source>
        <dbReference type="EMBL" id="SDJ78654.1"/>
    </source>
</evidence>
<evidence type="ECO:0000259" key="2">
    <source>
        <dbReference type="Pfam" id="PF13828"/>
    </source>
</evidence>
<evidence type="ECO:0000256" key="1">
    <source>
        <dbReference type="SAM" id="Phobius"/>
    </source>
</evidence>
<feature type="domain" description="DUF4190" evidence="2">
    <location>
        <begin position="51"/>
        <end position="108"/>
    </location>
</feature>
<keyword evidence="1" id="KW-1133">Transmembrane helix</keyword>